<protein>
    <submittedName>
        <fullName evidence="1">Malonate decarboxylase gamma subunit</fullName>
    </submittedName>
</protein>
<name>A0A1H3HBN4_9GAMM</name>
<dbReference type="Proteomes" id="UP000199035">
    <property type="component" value="Unassembled WGS sequence"/>
</dbReference>
<dbReference type="EMBL" id="FNPK01000004">
    <property type="protein sequence ID" value="SDY13003.1"/>
    <property type="molecule type" value="Genomic_DNA"/>
</dbReference>
<accession>A0A1H3HBN4</accession>
<dbReference type="RefSeq" id="WP_092688087.1">
    <property type="nucleotide sequence ID" value="NZ_FNPK01000004.1"/>
</dbReference>
<dbReference type="Gene3D" id="3.90.226.10">
    <property type="entry name" value="2-enoyl-CoA Hydratase, Chain A, domain 1"/>
    <property type="match status" value="1"/>
</dbReference>
<dbReference type="AlphaFoldDB" id="A0A1H3HBN4"/>
<dbReference type="NCBIfam" id="TIGR03134">
    <property type="entry name" value="malonate_gamma"/>
    <property type="match status" value="1"/>
</dbReference>
<dbReference type="InterPro" id="IPR029045">
    <property type="entry name" value="ClpP/crotonase-like_dom_sf"/>
</dbReference>
<dbReference type="SUPFAM" id="SSF52096">
    <property type="entry name" value="ClpP/crotonase"/>
    <property type="match status" value="1"/>
</dbReference>
<keyword evidence="2" id="KW-1185">Reference proteome</keyword>
<proteinExistence type="predicted"/>
<dbReference type="InterPro" id="IPR009648">
    <property type="entry name" value="Malonate_gamma"/>
</dbReference>
<organism evidence="1 2">
    <name type="scientific">Acinetobacter kyonggiensis</name>
    <dbReference type="NCBI Taxonomy" id="595670"/>
    <lineage>
        <taxon>Bacteria</taxon>
        <taxon>Pseudomonadati</taxon>
        <taxon>Pseudomonadota</taxon>
        <taxon>Gammaproteobacteria</taxon>
        <taxon>Moraxellales</taxon>
        <taxon>Moraxellaceae</taxon>
        <taxon>Acinetobacter</taxon>
    </lineage>
</organism>
<dbReference type="STRING" id="595670.SAMN05421643_1049"/>
<gene>
    <name evidence="1" type="ORF">SAMN05421643_1049</name>
</gene>
<reference evidence="2" key="1">
    <citation type="submission" date="2016-10" db="EMBL/GenBank/DDBJ databases">
        <authorList>
            <person name="Varghese N."/>
            <person name="Submissions S."/>
        </authorList>
    </citation>
    <scope>NUCLEOTIDE SEQUENCE [LARGE SCALE GENOMIC DNA]</scope>
    <source>
        <strain evidence="2">ANC 5109</strain>
    </source>
</reference>
<evidence type="ECO:0000313" key="1">
    <source>
        <dbReference type="EMBL" id="SDY13003.1"/>
    </source>
</evidence>
<evidence type="ECO:0000313" key="2">
    <source>
        <dbReference type="Proteomes" id="UP000199035"/>
    </source>
</evidence>
<dbReference type="Pfam" id="PF06833">
    <property type="entry name" value="MdcE"/>
    <property type="match status" value="1"/>
</dbReference>
<dbReference type="GO" id="GO:0005975">
    <property type="term" value="P:carbohydrate metabolic process"/>
    <property type="evidence" value="ECO:0007669"/>
    <property type="project" value="InterPro"/>
</dbReference>
<sequence length="274" mass="29944">MNMDVHAVKTSIRGQHWFQALTADFSRIEQGAESVWVADGQMAGKTVRVIAVVPDQHNLYPRAQNGEVGLLEGWTLAKAVDDVIRSDQDSDQKRAILCIVDVPSQAYGRREELFGIHQALAGAVDSYARARLAGHPVISLLVGKSMSGAFLAHGYQANRIIALKDTGVMVHAMGKESAARVTLRTVDELEKLAASIPPMAYDIESYATLGLLSSLLTVVNPEQPTTEDIACVQEAFLHALNDIQATGSTGLEHRLHGENRQASKQVRELLREQW</sequence>